<gene>
    <name evidence="1" type="ORF">H8702_00465</name>
</gene>
<accession>A0A8J6P9K3</accession>
<keyword evidence="2" id="KW-1185">Reference proteome</keyword>
<organism evidence="1 2">
    <name type="scientific">Massiliimalia timonensis</name>
    <dbReference type="NCBI Taxonomy" id="1987501"/>
    <lineage>
        <taxon>Bacteria</taxon>
        <taxon>Bacillati</taxon>
        <taxon>Bacillota</taxon>
        <taxon>Clostridia</taxon>
        <taxon>Eubacteriales</taxon>
        <taxon>Oscillospiraceae</taxon>
        <taxon>Massiliimalia</taxon>
    </lineage>
</organism>
<dbReference type="AlphaFoldDB" id="A0A8J6P9K3"/>
<sequence>MNKKALLLGNQYNSLEIAEQLMEQGYDLYADGETALYLNQNMIPTSAFWNKGLFQFDFVVQS</sequence>
<comment type="caution">
    <text evidence="1">The sequence shown here is derived from an EMBL/GenBank/DDBJ whole genome shotgun (WGS) entry which is preliminary data.</text>
</comment>
<proteinExistence type="predicted"/>
<evidence type="ECO:0000313" key="1">
    <source>
        <dbReference type="EMBL" id="MBC8609592.1"/>
    </source>
</evidence>
<evidence type="ECO:0000313" key="2">
    <source>
        <dbReference type="Proteomes" id="UP000632659"/>
    </source>
</evidence>
<dbReference type="Proteomes" id="UP000632659">
    <property type="component" value="Unassembled WGS sequence"/>
</dbReference>
<dbReference type="OrthoDB" id="9802065at2"/>
<dbReference type="RefSeq" id="WP_093988071.1">
    <property type="nucleotide sequence ID" value="NZ_FYDD01000003.1"/>
</dbReference>
<name>A0A8J6P9K3_9FIRM</name>
<dbReference type="EMBL" id="JACRTL010000001">
    <property type="protein sequence ID" value="MBC8609592.1"/>
    <property type="molecule type" value="Genomic_DNA"/>
</dbReference>
<reference evidence="1" key="1">
    <citation type="submission" date="2020-08" db="EMBL/GenBank/DDBJ databases">
        <title>Genome public.</title>
        <authorList>
            <person name="Liu C."/>
            <person name="Sun Q."/>
        </authorList>
    </citation>
    <scope>NUCLEOTIDE SEQUENCE</scope>
    <source>
        <strain evidence="1">NSJ-15</strain>
    </source>
</reference>
<protein>
    <submittedName>
        <fullName evidence="1">Uncharacterized protein</fullName>
    </submittedName>
</protein>